<dbReference type="OrthoDB" id="9794345at2"/>
<dbReference type="SUPFAM" id="SSF54523">
    <property type="entry name" value="Pili subunits"/>
    <property type="match status" value="1"/>
</dbReference>
<dbReference type="NCBIfam" id="TIGR01711">
    <property type="entry name" value="gspJ"/>
    <property type="match status" value="1"/>
</dbReference>
<dbReference type="Gene3D" id="2.10.70.20">
    <property type="entry name" value="gspk-gspi-gspj complex like domains"/>
    <property type="match status" value="1"/>
</dbReference>
<sequence>MSAQRGFTLIEALVALAVFALLASSGVLVLRQSLDNQQAVQQRIDSVARLQRLDNLLRADLGQATRRSVRQVDGQPATAVFTGATDGDAAAWSGRSALFAFTRGGWDNPAQPRSQLLHVQYRLQGQALVRLSRDRLDGSSHWQQQVLLDDMQQLQLAYHDGSGWNRGWPGGLDQLPRALRLRYHHRDFGMVEHVLALPAEGR</sequence>
<dbReference type="Pfam" id="PF11612">
    <property type="entry name" value="T2SSJ"/>
    <property type="match status" value="1"/>
</dbReference>
<name>A0A0R0BW10_9GAMM</name>
<dbReference type="PANTHER" id="PTHR39583:SF2">
    <property type="entry name" value="TYPE II SECRETION SYSTEM PROTEIN J"/>
    <property type="match status" value="1"/>
</dbReference>
<dbReference type="NCBIfam" id="TIGR02532">
    <property type="entry name" value="IV_pilin_GFxxxE"/>
    <property type="match status" value="1"/>
</dbReference>
<dbReference type="PATRIC" id="fig|266128.3.peg.521"/>
<evidence type="ECO:0000256" key="4">
    <source>
        <dbReference type="ARBA" id="ARBA00022475"/>
    </source>
</evidence>
<evidence type="ECO:0000313" key="10">
    <source>
        <dbReference type="EMBL" id="KRG57815.1"/>
    </source>
</evidence>
<dbReference type="STRING" id="266128.ABB25_08270"/>
<keyword evidence="5" id="KW-0488">Methylation</keyword>
<dbReference type="GO" id="GO:0005886">
    <property type="term" value="C:plasma membrane"/>
    <property type="evidence" value="ECO:0007669"/>
    <property type="project" value="UniProtKB-SubCell"/>
</dbReference>
<evidence type="ECO:0000256" key="9">
    <source>
        <dbReference type="ARBA" id="ARBA00023136"/>
    </source>
</evidence>
<comment type="similarity">
    <text evidence="2">Belongs to the GSP J family.</text>
</comment>
<dbReference type="Gene3D" id="3.10.610.10">
    <property type="entry name" value="GSPII I/J protein-like"/>
    <property type="match status" value="1"/>
</dbReference>
<organism evidence="10 11">
    <name type="scientific">Stenotrophomonas koreensis</name>
    <dbReference type="NCBI Taxonomy" id="266128"/>
    <lineage>
        <taxon>Bacteria</taxon>
        <taxon>Pseudomonadati</taxon>
        <taxon>Pseudomonadota</taxon>
        <taxon>Gammaproteobacteria</taxon>
        <taxon>Lysobacterales</taxon>
        <taxon>Lysobacteraceae</taxon>
        <taxon>Stenotrophomonas</taxon>
    </lineage>
</organism>
<evidence type="ECO:0000256" key="8">
    <source>
        <dbReference type="ARBA" id="ARBA00022989"/>
    </source>
</evidence>
<dbReference type="InterPro" id="IPR012902">
    <property type="entry name" value="N_methyl_site"/>
</dbReference>
<keyword evidence="9" id="KW-0472">Membrane</keyword>
<reference evidence="10 11" key="1">
    <citation type="submission" date="2015-05" db="EMBL/GenBank/DDBJ databases">
        <title>Genome sequencing and analysis of members of genus Stenotrophomonas.</title>
        <authorList>
            <person name="Patil P.P."/>
            <person name="Midha S."/>
            <person name="Patil P.B."/>
        </authorList>
    </citation>
    <scope>NUCLEOTIDE SEQUENCE [LARGE SCALE GENOMIC DNA]</scope>
    <source>
        <strain evidence="10 11">DSM 17805</strain>
    </source>
</reference>
<dbReference type="GO" id="GO:0015627">
    <property type="term" value="C:type II protein secretion system complex"/>
    <property type="evidence" value="ECO:0007669"/>
    <property type="project" value="InterPro"/>
</dbReference>
<keyword evidence="6" id="KW-0997">Cell inner membrane</keyword>
<dbReference type="PANTHER" id="PTHR39583">
    <property type="entry name" value="TYPE II SECRETION SYSTEM PROTEIN J-RELATED"/>
    <property type="match status" value="1"/>
</dbReference>
<dbReference type="InterPro" id="IPR045584">
    <property type="entry name" value="Pilin-like"/>
</dbReference>
<dbReference type="GO" id="GO:0015628">
    <property type="term" value="P:protein secretion by the type II secretion system"/>
    <property type="evidence" value="ECO:0007669"/>
    <property type="project" value="InterPro"/>
</dbReference>
<protein>
    <recommendedName>
        <fullName evidence="3">Type II secretion system protein J</fullName>
    </recommendedName>
</protein>
<evidence type="ECO:0000313" key="11">
    <source>
        <dbReference type="Proteomes" id="UP000051254"/>
    </source>
</evidence>
<keyword evidence="4" id="KW-1003">Cell membrane</keyword>
<evidence type="ECO:0000256" key="3">
    <source>
        <dbReference type="ARBA" id="ARBA00021539"/>
    </source>
</evidence>
<keyword evidence="8" id="KW-1133">Transmembrane helix</keyword>
<comment type="caution">
    <text evidence="10">The sequence shown here is derived from an EMBL/GenBank/DDBJ whole genome shotgun (WGS) entry which is preliminary data.</text>
</comment>
<evidence type="ECO:0000256" key="7">
    <source>
        <dbReference type="ARBA" id="ARBA00022692"/>
    </source>
</evidence>
<dbReference type="Proteomes" id="UP000051254">
    <property type="component" value="Unassembled WGS sequence"/>
</dbReference>
<keyword evidence="7" id="KW-0812">Transmembrane</keyword>
<dbReference type="AlphaFoldDB" id="A0A0R0BW10"/>
<evidence type="ECO:0000256" key="1">
    <source>
        <dbReference type="ARBA" id="ARBA00004377"/>
    </source>
</evidence>
<evidence type="ECO:0000256" key="2">
    <source>
        <dbReference type="ARBA" id="ARBA00011084"/>
    </source>
</evidence>
<keyword evidence="11" id="KW-1185">Reference proteome</keyword>
<dbReference type="Pfam" id="PF07963">
    <property type="entry name" value="N_methyl"/>
    <property type="match status" value="1"/>
</dbReference>
<dbReference type="RefSeq" id="WP_057665765.1">
    <property type="nucleotide sequence ID" value="NZ_LDJH01000013.1"/>
</dbReference>
<proteinExistence type="inferred from homology"/>
<accession>A0A0R0BW10</accession>
<dbReference type="EMBL" id="LDJH01000013">
    <property type="protein sequence ID" value="KRG57815.1"/>
    <property type="molecule type" value="Genomic_DNA"/>
</dbReference>
<evidence type="ECO:0000256" key="6">
    <source>
        <dbReference type="ARBA" id="ARBA00022519"/>
    </source>
</evidence>
<evidence type="ECO:0000256" key="5">
    <source>
        <dbReference type="ARBA" id="ARBA00022481"/>
    </source>
</evidence>
<dbReference type="InterPro" id="IPR010055">
    <property type="entry name" value="T2SS_protein-GspJ"/>
</dbReference>
<gene>
    <name evidence="10" type="ORF">ABB25_08270</name>
</gene>
<comment type="subcellular location">
    <subcellularLocation>
        <location evidence="1">Cell inner membrane</location>
        <topology evidence="1">Single-pass membrane protein</topology>
    </subcellularLocation>
</comment>
<dbReference type="InterPro" id="IPR051621">
    <property type="entry name" value="T2SS_protein_J"/>
</dbReference>